<dbReference type="Proteomes" id="UP000626109">
    <property type="component" value="Unassembled WGS sequence"/>
</dbReference>
<evidence type="ECO:0000256" key="5">
    <source>
        <dbReference type="SAM" id="MobiDB-lite"/>
    </source>
</evidence>
<feature type="compositionally biased region" description="Basic and acidic residues" evidence="5">
    <location>
        <begin position="100"/>
        <end position="126"/>
    </location>
</feature>
<sequence>MGSGLYWRRDLGVLVLGAGTVGGGVDVGACRDGAGVQTASCAEEVLALTGARRPGGGRKDSFLHIKLRVKSWLEKERSMCHHVDKADLVEEFLDQCRDESEAAEKEQAKRQVPEEKMEDKEEEQGKKRTRQEALLQQLVEGSNEVSVAAGYEDMKSPEEAVASLSPGELKVWDTLLRGRVTKLKSSSKYFETFGDRLVEQIGAKVLKPGRMSTLSMDEEEARVKAGWKDFDAAMWLAAFSPEAELEKWVANPGDFMERRHECVLGKWKEDERYQYGGKLIERKAGKCVGMILKSWVQMRKRKPELFENWEVYSQPGAVVDPIIQPWELEEQSEEFPCSVWCRDMLASGYTVECRMKQSVAQQILCQVKAGVTPIVQLTDTDFGFSFKASLAAAHVEMRQEMKAKARIQGKIATFKWGVPEIMELLETARKAQEVRLKRSDWIVAALRRNGYFHWRPCWKQDCLVEASLQDWCQELPEGSYRYPSHWLEARGSWLKEGVPKMSALKDLEDAVTRAKDAEEYFCRSDGFLFRVASMKGLKLEEHHGVIECDAIQDGNNEELEGASLDDIMDSKQKRRIRKALKLDDDEKLEMPAVDDKKEQGQEKLQMEKLKKKHTMHVLMQKSKEKFRVMMQTMTRKEAIQSLLTAGGKKKNTKVQKQQNQMMKSNVKGKFMTKVKASLKKNPSSVEKKPCAKKKPSLKNKPSVKNKPCAKTKPSLKNKPSVKNKPSAMKKKHIKNMKNAMQKGEGAYGGGKWKQLKKMWKNSEKGKRKLLNSWLEKQQQKMLKETGAEAREELEEELRFAEADTEGVSVFGVHESAGREYFGRQGILKEARFGGEGEPEVSLHFNPGVWSCLLKHTVEVEQVKKTRKLKGFNEVSRVMLQSWLGDCGLKLEPEDPGDDVTVSSQGGDWLLDQHLNVGWELLKCGAGLQESAVQYVPPDLLQAWMHLETEGAHPDADEEFLLKLPAVQENRRKVIVQKLDKAAVVLMPVYCSQHWTLVAVQKVGDEVLVEYWDSLQTASEESWQAAAKALKVLKGWELPRRCNTAVQPPGSALCGAFVLFWMEQVCRKLCLNEPACSMGWPNAALWSARTWTVSKMLKKEQDKQIAEAKALQLKNEAIRQKQKAVDEKNLKKQEQLEKIKGKVEASAKESWLKVPAGKPCLEKLSKEGQLDVADKANTGQGSCSRCRWGDVGCLNCSGAKALTYWLKKEGFYDEPSWHVSAQLSLGTRSVASTTPLRHPRSRQSWRETAAAASAAAALCGHLQARCRSHSSRCGRLRCRSEGLGQGPEAEEDSTFLAELRKRGEQIREKEQRRDERICRNWQEGQAMVGAVAAADDWVRRVALLGNDLFVGTASTGVRRYRLGEPEPRQRFEVSGDPHTMVPAFHPGEVDPETSVTSLACDGRYLAAGLAGSRAQLWDSDGTLLLDALLSQEPSPCFVCLLEGMLYAVSGQSLRRWRLDCIISLGAEKVIDPQEGEEAEMAKIMLSCCVHCLTPGPGGSIALGFEDGSVELRSRSLSLLSRRVAAHPAAVSAACCTDSGLVTGDAQGRVVSWGFEANSPGESWEIRWRSRHQARVTAINVGGGGSIVTGALDGTLRVWKPDSGQGLFQVPGHKIWFGSICIDDNDGIMVTDGRDNAVYIYDFRQEDGESLSEIDL</sequence>
<keyword evidence="1 3" id="KW-0853">WD repeat</keyword>
<protein>
    <recommendedName>
        <fullName evidence="9">Ubiquitin-like protease family profile domain-containing protein</fullName>
    </recommendedName>
</protein>
<evidence type="ECO:0008006" key="9">
    <source>
        <dbReference type="Google" id="ProtNLM"/>
    </source>
</evidence>
<dbReference type="GO" id="GO:1990234">
    <property type="term" value="C:transferase complex"/>
    <property type="evidence" value="ECO:0007669"/>
    <property type="project" value="UniProtKB-ARBA"/>
</dbReference>
<dbReference type="InterPro" id="IPR011047">
    <property type="entry name" value="Quinoprotein_ADH-like_sf"/>
</dbReference>
<dbReference type="InterPro" id="IPR038765">
    <property type="entry name" value="Papain-like_cys_pep_sf"/>
</dbReference>
<evidence type="ECO:0000313" key="8">
    <source>
        <dbReference type="Proteomes" id="UP000626109"/>
    </source>
</evidence>
<name>A0A813JTF1_POLGL</name>
<proteinExistence type="predicted"/>
<feature type="region of interest" description="Disordered" evidence="5">
    <location>
        <begin position="675"/>
        <end position="729"/>
    </location>
</feature>
<dbReference type="PROSITE" id="PS50082">
    <property type="entry name" value="WD_REPEATS_2"/>
    <property type="match status" value="1"/>
</dbReference>
<dbReference type="PANTHER" id="PTHR22847:SF637">
    <property type="entry name" value="WD REPEAT DOMAIN 5B"/>
    <property type="match status" value="1"/>
</dbReference>
<feature type="compositionally biased region" description="Basic residues" evidence="5">
    <location>
        <begin position="690"/>
        <end position="729"/>
    </location>
</feature>
<evidence type="ECO:0000256" key="1">
    <source>
        <dbReference type="ARBA" id="ARBA00022574"/>
    </source>
</evidence>
<comment type="caution">
    <text evidence="7">The sequence shown here is derived from an EMBL/GenBank/DDBJ whole genome shotgun (WGS) entry which is preliminary data.</text>
</comment>
<dbReference type="PANTHER" id="PTHR22847">
    <property type="entry name" value="WD40 REPEAT PROTEIN"/>
    <property type="match status" value="1"/>
</dbReference>
<feature type="chain" id="PRO_5032280753" description="Ubiquitin-like protease family profile domain-containing protein" evidence="6">
    <location>
        <begin position="24"/>
        <end position="1654"/>
    </location>
</feature>
<reference evidence="7" key="1">
    <citation type="submission" date="2021-02" db="EMBL/GenBank/DDBJ databases">
        <authorList>
            <person name="Dougan E. K."/>
            <person name="Rhodes N."/>
            <person name="Thang M."/>
            <person name="Chan C."/>
        </authorList>
    </citation>
    <scope>NUCLEOTIDE SEQUENCE</scope>
</reference>
<dbReference type="SUPFAM" id="SSF50998">
    <property type="entry name" value="Quinoprotein alcohol dehydrogenase-like"/>
    <property type="match status" value="1"/>
</dbReference>
<feature type="region of interest" description="Disordered" evidence="5">
    <location>
        <begin position="100"/>
        <end position="130"/>
    </location>
</feature>
<keyword evidence="6" id="KW-0732">Signal</keyword>
<evidence type="ECO:0000256" key="4">
    <source>
        <dbReference type="SAM" id="Coils"/>
    </source>
</evidence>
<dbReference type="InterPro" id="IPR001680">
    <property type="entry name" value="WD40_rpt"/>
</dbReference>
<organism evidence="7 8">
    <name type="scientific">Polarella glacialis</name>
    <name type="common">Dinoflagellate</name>
    <dbReference type="NCBI Taxonomy" id="89957"/>
    <lineage>
        <taxon>Eukaryota</taxon>
        <taxon>Sar</taxon>
        <taxon>Alveolata</taxon>
        <taxon>Dinophyceae</taxon>
        <taxon>Suessiales</taxon>
        <taxon>Suessiaceae</taxon>
        <taxon>Polarella</taxon>
    </lineage>
</organism>
<accession>A0A813JTF1</accession>
<gene>
    <name evidence="7" type="ORF">PGLA2088_LOCUS22959</name>
</gene>
<keyword evidence="4" id="KW-0175">Coiled coil</keyword>
<dbReference type="SUPFAM" id="SSF54001">
    <property type="entry name" value="Cysteine proteinases"/>
    <property type="match status" value="1"/>
</dbReference>
<keyword evidence="2" id="KW-0677">Repeat</keyword>
<dbReference type="Gene3D" id="2.130.10.10">
    <property type="entry name" value="YVTN repeat-like/Quinoprotein amine dehydrogenase"/>
    <property type="match status" value="1"/>
</dbReference>
<dbReference type="Gene3D" id="3.40.395.10">
    <property type="entry name" value="Adenoviral Proteinase, Chain A"/>
    <property type="match status" value="1"/>
</dbReference>
<evidence type="ECO:0000256" key="2">
    <source>
        <dbReference type="ARBA" id="ARBA00022737"/>
    </source>
</evidence>
<evidence type="ECO:0000256" key="6">
    <source>
        <dbReference type="SAM" id="SignalP"/>
    </source>
</evidence>
<feature type="signal peptide" evidence="6">
    <location>
        <begin position="1"/>
        <end position="23"/>
    </location>
</feature>
<dbReference type="SMART" id="SM00320">
    <property type="entry name" value="WD40"/>
    <property type="match status" value="4"/>
</dbReference>
<feature type="repeat" description="WD" evidence="3">
    <location>
        <begin position="1567"/>
        <end position="1607"/>
    </location>
</feature>
<dbReference type="InterPro" id="IPR015943">
    <property type="entry name" value="WD40/YVTN_repeat-like_dom_sf"/>
</dbReference>
<feature type="coiled-coil region" evidence="4">
    <location>
        <begin position="1095"/>
        <end position="1137"/>
    </location>
</feature>
<evidence type="ECO:0000313" key="7">
    <source>
        <dbReference type="EMBL" id="CAE8682471.1"/>
    </source>
</evidence>
<evidence type="ECO:0000256" key="3">
    <source>
        <dbReference type="PROSITE-ProRule" id="PRU00221"/>
    </source>
</evidence>
<dbReference type="EMBL" id="CAJNNW010026075">
    <property type="protein sequence ID" value="CAE8682471.1"/>
    <property type="molecule type" value="Genomic_DNA"/>
</dbReference>